<proteinExistence type="predicted"/>
<sequence length="393" mass="43089">MRDKRPPISDSSAATLEAFYARVIDRVCTSYRSDGDVATVDAVARLQQKWQEKLVLYTGKSHAARAIEAADEDEDDDRIVVVDSAEASSDSELSEGSSSATLSSLSLSSSTGLEGATESKAVGRPRAALPSGATSTTTSVFAKMLGSKRKLHQLDGSISDAEVDVDCRDVVAAVEEDEDEEKEEEENQGDRRERKASCSSLSTAVQNAYDDAKNGRRDEAVEEKDGTEYDNAREKTHEEGERSAVCERVLDEEPPARPPISSSLLVSADDLAPVSGLSGISLPLQIAAQYSRFRNYGNRKGYRGQLHAIVLTWPRRLRAGETIHPGELVWCYPESVQGLISEGKMGKMISRGDSRHEMNIEFDDGTKAVVSMDRVRRLSEYLIRKGRVCFTEQ</sequence>
<comment type="caution">
    <text evidence="2">The sequence shown here is derived from an EMBL/GenBank/DDBJ whole genome shotgun (WGS) entry which is preliminary data.</text>
</comment>
<name>A0AAV0TYH8_HYABA</name>
<organism evidence="2 3">
    <name type="scientific">Hyaloperonospora brassicae</name>
    <name type="common">Brassica downy mildew</name>
    <name type="synonym">Peronospora brassicae</name>
    <dbReference type="NCBI Taxonomy" id="162125"/>
    <lineage>
        <taxon>Eukaryota</taxon>
        <taxon>Sar</taxon>
        <taxon>Stramenopiles</taxon>
        <taxon>Oomycota</taxon>
        <taxon>Peronosporomycetes</taxon>
        <taxon>Peronosporales</taxon>
        <taxon>Peronosporaceae</taxon>
        <taxon>Hyaloperonospora</taxon>
    </lineage>
</organism>
<dbReference type="Proteomes" id="UP001162031">
    <property type="component" value="Unassembled WGS sequence"/>
</dbReference>
<feature type="region of interest" description="Disordered" evidence="1">
    <location>
        <begin position="85"/>
        <end position="137"/>
    </location>
</feature>
<evidence type="ECO:0000313" key="3">
    <source>
        <dbReference type="Proteomes" id="UP001162031"/>
    </source>
</evidence>
<feature type="compositionally biased region" description="Low complexity" evidence="1">
    <location>
        <begin position="85"/>
        <end position="116"/>
    </location>
</feature>
<evidence type="ECO:0000256" key="1">
    <source>
        <dbReference type="SAM" id="MobiDB-lite"/>
    </source>
</evidence>
<evidence type="ECO:0000313" key="2">
    <source>
        <dbReference type="EMBL" id="CAI5729319.1"/>
    </source>
</evidence>
<feature type="region of interest" description="Disordered" evidence="1">
    <location>
        <begin position="173"/>
        <end position="260"/>
    </location>
</feature>
<feature type="compositionally biased region" description="Acidic residues" evidence="1">
    <location>
        <begin position="174"/>
        <end position="187"/>
    </location>
</feature>
<gene>
    <name evidence="2" type="ORF">HBR001_LOCUS4533</name>
</gene>
<accession>A0AAV0TYH8</accession>
<feature type="compositionally biased region" description="Polar residues" evidence="1">
    <location>
        <begin position="197"/>
        <end position="206"/>
    </location>
</feature>
<keyword evidence="3" id="KW-1185">Reference proteome</keyword>
<dbReference type="EMBL" id="CANTFL010000987">
    <property type="protein sequence ID" value="CAI5729319.1"/>
    <property type="molecule type" value="Genomic_DNA"/>
</dbReference>
<protein>
    <submittedName>
        <fullName evidence="2">Uncharacterized protein</fullName>
    </submittedName>
</protein>
<reference evidence="2" key="1">
    <citation type="submission" date="2022-12" db="EMBL/GenBank/DDBJ databases">
        <authorList>
            <person name="Webb A."/>
        </authorList>
    </citation>
    <scope>NUCLEOTIDE SEQUENCE</scope>
    <source>
        <strain evidence="2">Hp1</strain>
    </source>
</reference>
<dbReference type="AlphaFoldDB" id="A0AAV0TYH8"/>
<feature type="compositionally biased region" description="Basic and acidic residues" evidence="1">
    <location>
        <begin position="210"/>
        <end position="255"/>
    </location>
</feature>